<dbReference type="InterPro" id="IPR050249">
    <property type="entry name" value="Pseudomonas-type_ThrB"/>
</dbReference>
<dbReference type="Pfam" id="PF01636">
    <property type="entry name" value="APH"/>
    <property type="match status" value="1"/>
</dbReference>
<dbReference type="SUPFAM" id="SSF56112">
    <property type="entry name" value="Protein kinase-like (PK-like)"/>
    <property type="match status" value="1"/>
</dbReference>
<protein>
    <recommendedName>
        <fullName evidence="2">Aminoglycoside phosphotransferase domain-containing protein</fullName>
    </recommendedName>
</protein>
<feature type="domain" description="Aminoglycoside phosphotransferase" evidence="2">
    <location>
        <begin position="28"/>
        <end position="279"/>
    </location>
</feature>
<accession>A0ABN8H3V7</accession>
<dbReference type="Proteomes" id="UP000838324">
    <property type="component" value="Unassembled WGS sequence"/>
</dbReference>
<gene>
    <name evidence="3" type="ORF">PAECIP111892_05085</name>
</gene>
<dbReference type="PANTHER" id="PTHR21064">
    <property type="entry name" value="AMINOGLYCOSIDE PHOSPHOTRANSFERASE DOMAIN-CONTAINING PROTEIN-RELATED"/>
    <property type="match status" value="1"/>
</dbReference>
<sequence length="331" mass="37696">MEFNIVNDMNHHAAEVLLLYSITDPEIEFIRHNENITFKVKDKDSNRTYLLRIHKPATAGLFGIQHTLEGLESEMYILLGLDHSNLLPVQKPVAGRLGQFVTAYTGSELGDCYATLLEWIEGAVLTLEEENAPQIVFALGERLAELHRFSRESVHPALSRPVYGAERIDIAIEELQYGVEAGLYSEEHYGIIREVLECVKGQLRELDGQQEWGIIHADVQLGNIIVAPEGPCYIDFGFSGYGYYLFDLGSASSMLPSEFRHTFLEGYASKTNFQYEQLRYIEGQIFMDIFISYLFFIHDSNRNGWIKENAAKVCISHCRDFLSGKQVFYSI</sequence>
<dbReference type="EMBL" id="CAKMMG010000011">
    <property type="protein sequence ID" value="CAH1221978.1"/>
    <property type="molecule type" value="Genomic_DNA"/>
</dbReference>
<dbReference type="InterPro" id="IPR011009">
    <property type="entry name" value="Kinase-like_dom_sf"/>
</dbReference>
<proteinExistence type="inferred from homology"/>
<keyword evidence="4" id="KW-1185">Reference proteome</keyword>
<dbReference type="InterPro" id="IPR002575">
    <property type="entry name" value="Aminoglycoside_PTrfase"/>
</dbReference>
<comment type="similarity">
    <text evidence="1">Belongs to the pseudomonas-type ThrB family.</text>
</comment>
<organism evidence="3 4">
    <name type="scientific">Paenibacillus auburnensis</name>
    <dbReference type="NCBI Taxonomy" id="2905649"/>
    <lineage>
        <taxon>Bacteria</taxon>
        <taxon>Bacillati</taxon>
        <taxon>Bacillota</taxon>
        <taxon>Bacilli</taxon>
        <taxon>Bacillales</taxon>
        <taxon>Paenibacillaceae</taxon>
        <taxon>Paenibacillus</taxon>
    </lineage>
</organism>
<dbReference type="PANTHER" id="PTHR21064:SF6">
    <property type="entry name" value="AMINOGLYCOSIDE PHOSPHOTRANSFERASE DOMAIN-CONTAINING PROTEIN"/>
    <property type="match status" value="1"/>
</dbReference>
<comment type="caution">
    <text evidence="3">The sequence shown here is derived from an EMBL/GenBank/DDBJ whole genome shotgun (WGS) entry which is preliminary data.</text>
</comment>
<dbReference type="RefSeq" id="WP_236336954.1">
    <property type="nucleotide sequence ID" value="NZ_CAKMMG010000011.1"/>
</dbReference>
<evidence type="ECO:0000313" key="3">
    <source>
        <dbReference type="EMBL" id="CAH1221978.1"/>
    </source>
</evidence>
<evidence type="ECO:0000256" key="1">
    <source>
        <dbReference type="ARBA" id="ARBA00038240"/>
    </source>
</evidence>
<evidence type="ECO:0000259" key="2">
    <source>
        <dbReference type="Pfam" id="PF01636"/>
    </source>
</evidence>
<name>A0ABN8H3V7_9BACL</name>
<dbReference type="Gene3D" id="3.90.1200.10">
    <property type="match status" value="1"/>
</dbReference>
<reference evidence="3" key="1">
    <citation type="submission" date="2022-01" db="EMBL/GenBank/DDBJ databases">
        <authorList>
            <person name="Criscuolo A."/>
        </authorList>
    </citation>
    <scope>NUCLEOTIDE SEQUENCE</scope>
    <source>
        <strain evidence="3">CIP111892</strain>
    </source>
</reference>
<evidence type="ECO:0000313" key="4">
    <source>
        <dbReference type="Proteomes" id="UP000838324"/>
    </source>
</evidence>